<dbReference type="EMBL" id="QJKJ01007848">
    <property type="protein sequence ID" value="RDX81715.1"/>
    <property type="molecule type" value="Genomic_DNA"/>
</dbReference>
<comment type="caution">
    <text evidence="1">The sequence shown here is derived from an EMBL/GenBank/DDBJ whole genome shotgun (WGS) entry which is preliminary data.</text>
</comment>
<organism evidence="1 2">
    <name type="scientific">Mucuna pruriens</name>
    <name type="common">Velvet bean</name>
    <name type="synonym">Dolichos pruriens</name>
    <dbReference type="NCBI Taxonomy" id="157652"/>
    <lineage>
        <taxon>Eukaryota</taxon>
        <taxon>Viridiplantae</taxon>
        <taxon>Streptophyta</taxon>
        <taxon>Embryophyta</taxon>
        <taxon>Tracheophyta</taxon>
        <taxon>Spermatophyta</taxon>
        <taxon>Magnoliopsida</taxon>
        <taxon>eudicotyledons</taxon>
        <taxon>Gunneridae</taxon>
        <taxon>Pentapetalae</taxon>
        <taxon>rosids</taxon>
        <taxon>fabids</taxon>
        <taxon>Fabales</taxon>
        <taxon>Fabaceae</taxon>
        <taxon>Papilionoideae</taxon>
        <taxon>50 kb inversion clade</taxon>
        <taxon>NPAAA clade</taxon>
        <taxon>indigoferoid/millettioid clade</taxon>
        <taxon>Phaseoleae</taxon>
        <taxon>Mucuna</taxon>
    </lineage>
</organism>
<evidence type="ECO:0000313" key="1">
    <source>
        <dbReference type="EMBL" id="RDX81715.1"/>
    </source>
</evidence>
<gene>
    <name evidence="1" type="ORF">CR513_37568</name>
</gene>
<protein>
    <submittedName>
        <fullName evidence="1">Uncharacterized protein</fullName>
    </submittedName>
</protein>
<sequence>MVKLAAQVTQGLGTEKPKVARGDLLDYQRTLVDLILSVLASGGEPLSFDHGDCHGRWSHRIQVLQSIQLCRVSYHLARTVLDETPPSLYQINLSQESSTDPLYNLDPELELTLCRIRKARKIVVNNSSNSSSVTNSNQFSTDISVSSSSHFAKPG</sequence>
<reference evidence="1" key="1">
    <citation type="submission" date="2018-05" db="EMBL/GenBank/DDBJ databases">
        <title>Draft genome of Mucuna pruriens seed.</title>
        <authorList>
            <person name="Nnadi N.E."/>
            <person name="Vos R."/>
            <person name="Hasami M.H."/>
            <person name="Devisetty U.K."/>
            <person name="Aguiy J.C."/>
        </authorList>
    </citation>
    <scope>NUCLEOTIDE SEQUENCE [LARGE SCALE GENOMIC DNA]</scope>
    <source>
        <strain evidence="1">JCA_2017</strain>
    </source>
</reference>
<evidence type="ECO:0000313" key="2">
    <source>
        <dbReference type="Proteomes" id="UP000257109"/>
    </source>
</evidence>
<keyword evidence="2" id="KW-1185">Reference proteome</keyword>
<dbReference type="AlphaFoldDB" id="A0A371FTP5"/>
<accession>A0A371FTP5</accession>
<dbReference type="Proteomes" id="UP000257109">
    <property type="component" value="Unassembled WGS sequence"/>
</dbReference>
<name>A0A371FTP5_MUCPR</name>
<feature type="non-terminal residue" evidence="1">
    <location>
        <position position="1"/>
    </location>
</feature>
<proteinExistence type="predicted"/>